<name>A0A913YVH6_EXADI</name>
<evidence type="ECO:0000313" key="2">
    <source>
        <dbReference type="EnsemblMetazoa" id="XP_028519063.1"/>
    </source>
</evidence>
<reference evidence="2" key="1">
    <citation type="submission" date="2022-11" db="UniProtKB">
        <authorList>
            <consortium name="EnsemblMetazoa"/>
        </authorList>
    </citation>
    <scope>IDENTIFICATION</scope>
</reference>
<dbReference type="Proteomes" id="UP000887567">
    <property type="component" value="Unplaced"/>
</dbReference>
<dbReference type="RefSeq" id="XP_028519063.1">
    <property type="nucleotide sequence ID" value="XM_028663262.1"/>
</dbReference>
<dbReference type="KEGG" id="epa:114576508"/>
<evidence type="ECO:0000313" key="3">
    <source>
        <dbReference type="Proteomes" id="UP000887567"/>
    </source>
</evidence>
<feature type="coiled-coil region" evidence="1">
    <location>
        <begin position="21"/>
        <end position="91"/>
    </location>
</feature>
<sequence>MSNRRRQNLRYRPDPVMQMEIVNLQNLVQNLDEDLQLMRKQYSNMSQFFSKREQELLNQIEEMRKVHQAEKAQLLAQLKGKNDDIQCLNTQHQHVIYSYEEIISRNLEKLQETERQLADMIIRETVKDIITAVFEQGRKVYENIEDSFSLISYFWRDH</sequence>
<accession>A0A913YVH6</accession>
<keyword evidence="1" id="KW-0175">Coiled coil</keyword>
<dbReference type="AlphaFoldDB" id="A0A913YVH6"/>
<dbReference type="GeneID" id="114576508"/>
<keyword evidence="3" id="KW-1185">Reference proteome</keyword>
<protein>
    <submittedName>
        <fullName evidence="2">Uncharacterized protein</fullName>
    </submittedName>
</protein>
<evidence type="ECO:0000256" key="1">
    <source>
        <dbReference type="SAM" id="Coils"/>
    </source>
</evidence>
<organism evidence="2 3">
    <name type="scientific">Exaiptasia diaphana</name>
    <name type="common">Tropical sea anemone</name>
    <name type="synonym">Aiptasia pulchella</name>
    <dbReference type="NCBI Taxonomy" id="2652724"/>
    <lineage>
        <taxon>Eukaryota</taxon>
        <taxon>Metazoa</taxon>
        <taxon>Cnidaria</taxon>
        <taxon>Anthozoa</taxon>
        <taxon>Hexacorallia</taxon>
        <taxon>Actiniaria</taxon>
        <taxon>Aiptasiidae</taxon>
        <taxon>Exaiptasia</taxon>
    </lineage>
</organism>
<proteinExistence type="predicted"/>
<dbReference type="EnsemblMetazoa" id="XM_028663262.1">
    <property type="protein sequence ID" value="XP_028519063.1"/>
    <property type="gene ID" value="LOC114576508"/>
</dbReference>